<evidence type="ECO:0000313" key="2">
    <source>
        <dbReference type="Proteomes" id="UP000638353"/>
    </source>
</evidence>
<evidence type="ECO:0000313" key="1">
    <source>
        <dbReference type="EMBL" id="GHD18338.1"/>
    </source>
</evidence>
<gene>
    <name evidence="1" type="ORF">GCM10010334_81140</name>
</gene>
<dbReference type="EMBL" id="BMVC01000029">
    <property type="protein sequence ID" value="GHD18338.1"/>
    <property type="molecule type" value="Genomic_DNA"/>
</dbReference>
<comment type="caution">
    <text evidence="1">The sequence shown here is derived from an EMBL/GenBank/DDBJ whole genome shotgun (WGS) entry which is preliminary data.</text>
</comment>
<evidence type="ECO:0008006" key="3">
    <source>
        <dbReference type="Google" id="ProtNLM"/>
    </source>
</evidence>
<accession>A0A918X8W5</accession>
<sequence>MSEEIWDRLVEAVSLRSEDGGIGVTAEYEPLGGPGDTVFPPTVKLTASDAPRYLVGPRYEDGVGVQAVCLDQPQSQANRCEHALGQALRDGMAYLPHLLMTTESHGVAVRMTNMDAPHRSRDAYFRDSEDETGTKFDDTPTGLALRQANEADLSAYLRQAPTDLVYGAWDSHRKRRIQTKIAKAYISRMYGVAPLAGVRAAGRFDALNLPGDTVLVTDGGWAPIEGAKAPKGVATAKMSALGHGMIPPTEGLGGVSVRSIHRKATVSVAQFANLHFGGADASYTTAARVLLASIALLGDRLAFARSALRLRSGCDLVLVSEQVHWVKRGTSGSAKQDVLELSTPEQALALFAYARKQAQAAGVEWAEEPMVVKPNASLQKAIDRSFEFRGAGTAESE</sequence>
<dbReference type="InterPro" id="IPR013403">
    <property type="entry name" value="CRISPR-assoc_prot_Csb1/Cas7u"/>
</dbReference>
<proteinExistence type="predicted"/>
<protein>
    <recommendedName>
        <fullName evidence="3">Type I-U CRISPR-associated protein Cas7</fullName>
    </recommendedName>
</protein>
<dbReference type="Proteomes" id="UP000638353">
    <property type="component" value="Unassembled WGS sequence"/>
</dbReference>
<dbReference type="NCBIfam" id="TIGR02570">
    <property type="entry name" value="cas7_GSU0053"/>
    <property type="match status" value="1"/>
</dbReference>
<dbReference type="AlphaFoldDB" id="A0A918X8W5"/>
<reference evidence="1" key="1">
    <citation type="journal article" date="2014" name="Int. J. Syst. Evol. Microbiol.">
        <title>Complete genome sequence of Corynebacterium casei LMG S-19264T (=DSM 44701T), isolated from a smear-ripened cheese.</title>
        <authorList>
            <consortium name="US DOE Joint Genome Institute (JGI-PGF)"/>
            <person name="Walter F."/>
            <person name="Albersmeier A."/>
            <person name="Kalinowski J."/>
            <person name="Ruckert C."/>
        </authorList>
    </citation>
    <scope>NUCLEOTIDE SEQUENCE</scope>
    <source>
        <strain evidence="1">JCM 4637</strain>
    </source>
</reference>
<reference evidence="1" key="2">
    <citation type="submission" date="2020-09" db="EMBL/GenBank/DDBJ databases">
        <authorList>
            <person name="Sun Q."/>
            <person name="Ohkuma M."/>
        </authorList>
    </citation>
    <scope>NUCLEOTIDE SEQUENCE</scope>
    <source>
        <strain evidence="1">JCM 4637</strain>
    </source>
</reference>
<dbReference type="RefSeq" id="WP_189828325.1">
    <property type="nucleotide sequence ID" value="NZ_BMVC01000029.1"/>
</dbReference>
<dbReference type="Pfam" id="PF09617">
    <property type="entry name" value="Cas_GSU0053"/>
    <property type="match status" value="1"/>
</dbReference>
<name>A0A918X8W5_9ACTN</name>
<organism evidence="1 2">
    <name type="scientific">Streptomyces finlayi</name>
    <dbReference type="NCBI Taxonomy" id="67296"/>
    <lineage>
        <taxon>Bacteria</taxon>
        <taxon>Bacillati</taxon>
        <taxon>Actinomycetota</taxon>
        <taxon>Actinomycetes</taxon>
        <taxon>Kitasatosporales</taxon>
        <taxon>Streptomycetaceae</taxon>
        <taxon>Streptomyces</taxon>
    </lineage>
</organism>